<dbReference type="PANTHER" id="PTHR46796:SF7">
    <property type="entry name" value="ARAC FAMILY TRANSCRIPTIONAL REGULATOR"/>
    <property type="match status" value="1"/>
</dbReference>
<sequence>MPDDVLSELLRPLRLSDIFYSRWQAGGEWGVQGEDDSCAVLHYMLSSECFVDFRDGSPPIRLGAGDLAVFPYGTAHTFANRPDAVSARPLTSVLPERTPGSSDVVTIGGEPSDTEMLCASLHYDGTAEPALYRALPRVIVLRRDVLTEEPLLHGTLRSLDSEIARTSPGSGLVVLRAFEMVFVLALRTALERLTELSPALQALRHPGISASLVAIYRDYARPWTVETLAREAGMSRSVFSETFRALVGDSPARHLTARRLQEARALLSDGSVALCDIPARVGYQSNVGFHLAFRRAFDTTPGAYRQALKPA</sequence>
<evidence type="ECO:0000259" key="4">
    <source>
        <dbReference type="PROSITE" id="PS01124"/>
    </source>
</evidence>
<gene>
    <name evidence="5" type="ORF">Stube_03950</name>
</gene>
<evidence type="ECO:0000256" key="1">
    <source>
        <dbReference type="ARBA" id="ARBA00023015"/>
    </source>
</evidence>
<dbReference type="PANTHER" id="PTHR46796">
    <property type="entry name" value="HTH-TYPE TRANSCRIPTIONAL ACTIVATOR RHAS-RELATED"/>
    <property type="match status" value="1"/>
</dbReference>
<dbReference type="Pfam" id="PF12833">
    <property type="entry name" value="HTH_18"/>
    <property type="match status" value="1"/>
</dbReference>
<dbReference type="OrthoDB" id="241790at2"/>
<dbReference type="InterPro" id="IPR018060">
    <property type="entry name" value="HTH_AraC"/>
</dbReference>
<dbReference type="GO" id="GO:0043565">
    <property type="term" value="F:sequence-specific DNA binding"/>
    <property type="evidence" value="ECO:0007669"/>
    <property type="project" value="InterPro"/>
</dbReference>
<dbReference type="SUPFAM" id="SSF46689">
    <property type="entry name" value="Homeodomain-like"/>
    <property type="match status" value="2"/>
</dbReference>
<dbReference type="GO" id="GO:0003700">
    <property type="term" value="F:DNA-binding transcription factor activity"/>
    <property type="evidence" value="ECO:0007669"/>
    <property type="project" value="InterPro"/>
</dbReference>
<evidence type="ECO:0000256" key="2">
    <source>
        <dbReference type="ARBA" id="ARBA00023125"/>
    </source>
</evidence>
<proteinExistence type="predicted"/>
<evidence type="ECO:0000313" key="6">
    <source>
        <dbReference type="Proteomes" id="UP000431826"/>
    </source>
</evidence>
<evidence type="ECO:0000256" key="3">
    <source>
        <dbReference type="ARBA" id="ARBA00023163"/>
    </source>
</evidence>
<comment type="caution">
    <text evidence="5">The sequence shown here is derived from an EMBL/GenBank/DDBJ whole genome shotgun (WGS) entry which is preliminary data.</text>
</comment>
<keyword evidence="6" id="KW-1185">Reference proteome</keyword>
<dbReference type="EMBL" id="BLIR01000001">
    <property type="protein sequence ID" value="GFE35722.1"/>
    <property type="molecule type" value="Genomic_DNA"/>
</dbReference>
<keyword evidence="3" id="KW-0804">Transcription</keyword>
<feature type="domain" description="HTH araC/xylS-type" evidence="4">
    <location>
        <begin position="209"/>
        <end position="307"/>
    </location>
</feature>
<reference evidence="5 6" key="1">
    <citation type="submission" date="2019-12" db="EMBL/GenBank/DDBJ databases">
        <title>Whole genome shotgun sequence of Streptomyces tubercidicus NBRC 13090.</title>
        <authorList>
            <person name="Ichikawa N."/>
            <person name="Kimura A."/>
            <person name="Kitahashi Y."/>
            <person name="Komaki H."/>
            <person name="Tamura T."/>
        </authorList>
    </citation>
    <scope>NUCLEOTIDE SEQUENCE [LARGE SCALE GENOMIC DNA]</scope>
    <source>
        <strain evidence="5 6">NBRC 13090</strain>
    </source>
</reference>
<evidence type="ECO:0000313" key="5">
    <source>
        <dbReference type="EMBL" id="GFE35722.1"/>
    </source>
</evidence>
<dbReference type="GeneID" id="96281595"/>
<accession>A0A640UK65</accession>
<organism evidence="5 6">
    <name type="scientific">Streptomyces tubercidicus</name>
    <dbReference type="NCBI Taxonomy" id="47759"/>
    <lineage>
        <taxon>Bacteria</taxon>
        <taxon>Bacillati</taxon>
        <taxon>Actinomycetota</taxon>
        <taxon>Actinomycetes</taxon>
        <taxon>Kitasatosporales</taxon>
        <taxon>Streptomycetaceae</taxon>
        <taxon>Streptomyces</taxon>
    </lineage>
</organism>
<dbReference type="InterPro" id="IPR009057">
    <property type="entry name" value="Homeodomain-like_sf"/>
</dbReference>
<dbReference type="PROSITE" id="PS01124">
    <property type="entry name" value="HTH_ARAC_FAMILY_2"/>
    <property type="match status" value="1"/>
</dbReference>
<dbReference type="AlphaFoldDB" id="A0A640UK65"/>
<name>A0A640UK65_9ACTN</name>
<dbReference type="InterPro" id="IPR050204">
    <property type="entry name" value="AraC_XylS_family_regulators"/>
</dbReference>
<dbReference type="InterPro" id="IPR032783">
    <property type="entry name" value="AraC_lig"/>
</dbReference>
<dbReference type="Pfam" id="PF12852">
    <property type="entry name" value="Cupin_6"/>
    <property type="match status" value="1"/>
</dbReference>
<dbReference type="RefSeq" id="WP_159742175.1">
    <property type="nucleotide sequence ID" value="NZ_BLIR01000001.1"/>
</dbReference>
<dbReference type="Gene3D" id="1.10.10.60">
    <property type="entry name" value="Homeodomain-like"/>
    <property type="match status" value="1"/>
</dbReference>
<keyword evidence="2" id="KW-0238">DNA-binding</keyword>
<keyword evidence="1" id="KW-0805">Transcription regulation</keyword>
<dbReference type="Proteomes" id="UP000431826">
    <property type="component" value="Unassembled WGS sequence"/>
</dbReference>
<protein>
    <submittedName>
        <fullName evidence="5">AraC family transcriptional regulator</fullName>
    </submittedName>
</protein>
<dbReference type="SMART" id="SM00342">
    <property type="entry name" value="HTH_ARAC"/>
    <property type="match status" value="1"/>
</dbReference>